<dbReference type="CDD" id="cd00093">
    <property type="entry name" value="HTH_XRE"/>
    <property type="match status" value="1"/>
</dbReference>
<gene>
    <name evidence="3" type="ORF">GCM10007964_25420</name>
</gene>
<dbReference type="Pfam" id="PF01381">
    <property type="entry name" value="HTH_3"/>
    <property type="match status" value="1"/>
</dbReference>
<feature type="region of interest" description="Disordered" evidence="1">
    <location>
        <begin position="1"/>
        <end position="22"/>
    </location>
</feature>
<dbReference type="AlphaFoldDB" id="A0A917VH89"/>
<dbReference type="SMART" id="SM00530">
    <property type="entry name" value="HTH_XRE"/>
    <property type="match status" value="1"/>
</dbReference>
<dbReference type="RefSeq" id="WP_229691078.1">
    <property type="nucleotide sequence ID" value="NZ_BMNT01000012.1"/>
</dbReference>
<dbReference type="Gene3D" id="1.10.260.40">
    <property type="entry name" value="lambda repressor-like DNA-binding domains"/>
    <property type="match status" value="1"/>
</dbReference>
<evidence type="ECO:0000313" key="3">
    <source>
        <dbReference type="EMBL" id="GGK81690.1"/>
    </source>
</evidence>
<keyword evidence="4" id="KW-1185">Reference proteome</keyword>
<dbReference type="GO" id="GO:0003677">
    <property type="term" value="F:DNA binding"/>
    <property type="evidence" value="ECO:0007669"/>
    <property type="project" value="InterPro"/>
</dbReference>
<feature type="compositionally biased region" description="Basic and acidic residues" evidence="1">
    <location>
        <begin position="7"/>
        <end position="22"/>
    </location>
</feature>
<dbReference type="SUPFAM" id="SSF47413">
    <property type="entry name" value="lambda repressor-like DNA-binding domains"/>
    <property type="match status" value="1"/>
</dbReference>
<reference evidence="3" key="1">
    <citation type="journal article" date="2014" name="Int. J. Syst. Evol. Microbiol.">
        <title>Complete genome sequence of Corynebacterium casei LMG S-19264T (=DSM 44701T), isolated from a smear-ripened cheese.</title>
        <authorList>
            <consortium name="US DOE Joint Genome Institute (JGI-PGF)"/>
            <person name="Walter F."/>
            <person name="Albersmeier A."/>
            <person name="Kalinowski J."/>
            <person name="Ruckert C."/>
        </authorList>
    </citation>
    <scope>NUCLEOTIDE SEQUENCE</scope>
    <source>
        <strain evidence="3">JCM 13064</strain>
    </source>
</reference>
<sequence>MVFEMSNGDRNKDTPKQEHDIMPRTRIDVPKLYAALDIARRERDRSWRQLATEVGVSPSTMTRLANDYRPDVDAFAALVRWLGVPAEEFMTEDADALQHEPELLVQLAPLLRARRDLREEDVRYLEEVIGAAMRKFSAERDMRAG</sequence>
<dbReference type="InterPro" id="IPR010982">
    <property type="entry name" value="Lambda_DNA-bd_dom_sf"/>
</dbReference>
<evidence type="ECO:0000256" key="1">
    <source>
        <dbReference type="SAM" id="MobiDB-lite"/>
    </source>
</evidence>
<dbReference type="EMBL" id="BMNT01000012">
    <property type="protein sequence ID" value="GGK81690.1"/>
    <property type="molecule type" value="Genomic_DNA"/>
</dbReference>
<feature type="domain" description="HTH cro/C1-type" evidence="2">
    <location>
        <begin position="36"/>
        <end position="89"/>
    </location>
</feature>
<protein>
    <recommendedName>
        <fullName evidence="2">HTH cro/C1-type domain-containing protein</fullName>
    </recommendedName>
</protein>
<organism evidence="3 4">
    <name type="scientific">Sphaerisporangium melleum</name>
    <dbReference type="NCBI Taxonomy" id="321316"/>
    <lineage>
        <taxon>Bacteria</taxon>
        <taxon>Bacillati</taxon>
        <taxon>Actinomycetota</taxon>
        <taxon>Actinomycetes</taxon>
        <taxon>Streptosporangiales</taxon>
        <taxon>Streptosporangiaceae</taxon>
        <taxon>Sphaerisporangium</taxon>
    </lineage>
</organism>
<name>A0A917VH89_9ACTN</name>
<evidence type="ECO:0000259" key="2">
    <source>
        <dbReference type="PROSITE" id="PS50943"/>
    </source>
</evidence>
<comment type="caution">
    <text evidence="3">The sequence shown here is derived from an EMBL/GenBank/DDBJ whole genome shotgun (WGS) entry which is preliminary data.</text>
</comment>
<proteinExistence type="predicted"/>
<reference evidence="3" key="2">
    <citation type="submission" date="2020-09" db="EMBL/GenBank/DDBJ databases">
        <authorList>
            <person name="Sun Q."/>
            <person name="Ohkuma M."/>
        </authorList>
    </citation>
    <scope>NUCLEOTIDE SEQUENCE</scope>
    <source>
        <strain evidence="3">JCM 13064</strain>
    </source>
</reference>
<dbReference type="InterPro" id="IPR001387">
    <property type="entry name" value="Cro/C1-type_HTH"/>
</dbReference>
<dbReference type="PROSITE" id="PS50943">
    <property type="entry name" value="HTH_CROC1"/>
    <property type="match status" value="1"/>
</dbReference>
<evidence type="ECO:0000313" key="4">
    <source>
        <dbReference type="Proteomes" id="UP000645217"/>
    </source>
</evidence>
<accession>A0A917VH89</accession>
<dbReference type="Proteomes" id="UP000645217">
    <property type="component" value="Unassembled WGS sequence"/>
</dbReference>